<name>A0A1V6S6L8_9EURO</name>
<dbReference type="OrthoDB" id="5068804at2759"/>
<comment type="caution">
    <text evidence="3">The sequence shown here is derived from an EMBL/GenBank/DDBJ whole genome shotgun (WGS) entry which is preliminary data.</text>
</comment>
<dbReference type="STRING" id="254877.A0A1V6S6L8"/>
<evidence type="ECO:0000313" key="3">
    <source>
        <dbReference type="EMBL" id="OQE09701.1"/>
    </source>
</evidence>
<dbReference type="EMBL" id="MLQL01000102">
    <property type="protein sequence ID" value="OQE09701.1"/>
    <property type="molecule type" value="Genomic_DNA"/>
</dbReference>
<accession>A0A1V6S6L8</accession>
<feature type="domain" description="Azaphilone pigments biosynthesis cluster protein L N-terminal" evidence="2">
    <location>
        <begin position="220"/>
        <end position="428"/>
    </location>
</feature>
<feature type="region of interest" description="Disordered" evidence="1">
    <location>
        <begin position="592"/>
        <end position="612"/>
    </location>
</feature>
<reference evidence="4" key="1">
    <citation type="journal article" date="2017" name="Nat. Microbiol.">
        <title>Global analysis of biosynthetic gene clusters reveals vast potential of secondary metabolite production in Penicillium species.</title>
        <authorList>
            <person name="Nielsen J.C."/>
            <person name="Grijseels S."/>
            <person name="Prigent S."/>
            <person name="Ji B."/>
            <person name="Dainat J."/>
            <person name="Nielsen K.F."/>
            <person name="Frisvad J.C."/>
            <person name="Workman M."/>
            <person name="Nielsen J."/>
        </authorList>
    </citation>
    <scope>NUCLEOTIDE SEQUENCE [LARGE SCALE GENOMIC DNA]</scope>
    <source>
        <strain evidence="4">IBT 14082</strain>
    </source>
</reference>
<evidence type="ECO:0000313" key="4">
    <source>
        <dbReference type="Proteomes" id="UP000191342"/>
    </source>
</evidence>
<dbReference type="Proteomes" id="UP000191342">
    <property type="component" value="Unassembled WGS sequence"/>
</dbReference>
<feature type="compositionally biased region" description="Basic and acidic residues" evidence="1">
    <location>
        <begin position="596"/>
        <end position="612"/>
    </location>
</feature>
<sequence>MRTPLYISSTITIFSWRDHEYHARNRRYATCVRTEIAYFFRPGAILQEELGRIRVWAGNLGAQREETDDQSLDNRLKNSPELRREVTDHFHDLGEAIQEATMIASGELIPFDTQTSDSETETSKSGLGKVREETQYEDGDDIELDEYIIDIRHIVTSLSVFHFLDYSGVFNRGSYRFVSTLENPAGNDKSFTDYNGPSLSETGCFPRHPSTRTRVNKILAEPIGLASGLQALATFAFQCSTTLHETVNSFRSHYKPVRGLLEELEALSAVLGPLAEFVTSTADIDMSALDLPLLRCGSACKGFQQEILQLSSGSDKGQPNFQDWARLKYMDDDIDGFQTMLAGYKATFNIALADANLRQSSVNTEILDDYKRLIQNTEVDLEDRLKIIDSKLECIVEKSVTQSEPGAAELQYMKEERLSTEKCLQICAQLSDHIDHIQLMSDGGGASHHPDTLGIPPETVTNESLQECKNNLSLTAARLEKHMQDTMNRQLSRPNTATSYKIDEDLTRLQDGCITAQQCLDICSKADSHLKDNDNVIEDYGPGDGSKLKVSTYGDVLHAKTRAHGWRTQQLGGYRSEDTVQRLSRDIATINMSHLDGGEPHSTDRRPLDECD</sequence>
<gene>
    <name evidence="3" type="ORF">PENFLA_c102G05713</name>
</gene>
<dbReference type="AlphaFoldDB" id="A0A1V6S6L8"/>
<proteinExistence type="predicted"/>
<organism evidence="3 4">
    <name type="scientific">Penicillium flavigenum</name>
    <dbReference type="NCBI Taxonomy" id="254877"/>
    <lineage>
        <taxon>Eukaryota</taxon>
        <taxon>Fungi</taxon>
        <taxon>Dikarya</taxon>
        <taxon>Ascomycota</taxon>
        <taxon>Pezizomycotina</taxon>
        <taxon>Eurotiomycetes</taxon>
        <taxon>Eurotiomycetidae</taxon>
        <taxon>Eurotiales</taxon>
        <taxon>Aspergillaceae</taxon>
        <taxon>Penicillium</taxon>
    </lineage>
</organism>
<evidence type="ECO:0000256" key="1">
    <source>
        <dbReference type="SAM" id="MobiDB-lite"/>
    </source>
</evidence>
<dbReference type="Pfam" id="PF17111">
    <property type="entry name" value="PigL_N"/>
    <property type="match status" value="1"/>
</dbReference>
<evidence type="ECO:0000259" key="2">
    <source>
        <dbReference type="Pfam" id="PF17111"/>
    </source>
</evidence>
<protein>
    <recommendedName>
        <fullName evidence="2">Azaphilone pigments biosynthesis cluster protein L N-terminal domain-containing protein</fullName>
    </recommendedName>
</protein>
<keyword evidence="4" id="KW-1185">Reference proteome</keyword>
<dbReference type="InterPro" id="IPR031348">
    <property type="entry name" value="PigL_N"/>
</dbReference>